<name>A0A4Y9SCL4_9BURK</name>
<feature type="chain" id="PRO_5021470120" evidence="1">
    <location>
        <begin position="24"/>
        <end position="112"/>
    </location>
</feature>
<sequence>MFNALRTTVIAAAILAAAGSAQASINPNPKAQLGMAAVAASADRHITIGAGTRWVNVNNGDTVEFTVNGKSFTWHFDTLRAEEAFDLAKIAPEGVDAGKVTVYVASNPLYRG</sequence>
<proteinExistence type="predicted"/>
<comment type="caution">
    <text evidence="2">The sequence shown here is derived from an EMBL/GenBank/DDBJ whole genome shotgun (WGS) entry which is preliminary data.</text>
</comment>
<evidence type="ECO:0000313" key="3">
    <source>
        <dbReference type="Proteomes" id="UP000297729"/>
    </source>
</evidence>
<reference evidence="2 3" key="1">
    <citation type="submission" date="2019-03" db="EMBL/GenBank/DDBJ databases">
        <title>Draft Genome Sequence of Duganella callidus sp. nov., a Novel Duganella Species Isolated from Cultivated Soil.</title>
        <authorList>
            <person name="Raths R."/>
            <person name="Peta V."/>
            <person name="Bucking H."/>
        </authorList>
    </citation>
    <scope>NUCLEOTIDE SEQUENCE [LARGE SCALE GENOMIC DNA]</scope>
    <source>
        <strain evidence="2 3">DN04</strain>
    </source>
</reference>
<keyword evidence="1" id="KW-0732">Signal</keyword>
<dbReference type="InterPro" id="IPR031560">
    <property type="entry name" value="CzcE"/>
</dbReference>
<accession>A0A4Y9SCL4</accession>
<dbReference type="RefSeq" id="WP_135202390.1">
    <property type="nucleotide sequence ID" value="NZ_SPVG01000154.1"/>
</dbReference>
<gene>
    <name evidence="2" type="ORF">E4L98_15155</name>
</gene>
<protein>
    <submittedName>
        <fullName evidence="2">CzcE family metal-binding protein</fullName>
    </submittedName>
</protein>
<dbReference type="OrthoDB" id="8720747at2"/>
<evidence type="ECO:0000256" key="1">
    <source>
        <dbReference type="SAM" id="SignalP"/>
    </source>
</evidence>
<feature type="signal peptide" evidence="1">
    <location>
        <begin position="1"/>
        <end position="23"/>
    </location>
</feature>
<organism evidence="2 3">
    <name type="scientific">Duganella callida</name>
    <dbReference type="NCBI Taxonomy" id="2561932"/>
    <lineage>
        <taxon>Bacteria</taxon>
        <taxon>Pseudomonadati</taxon>
        <taxon>Pseudomonadota</taxon>
        <taxon>Betaproteobacteria</taxon>
        <taxon>Burkholderiales</taxon>
        <taxon>Oxalobacteraceae</taxon>
        <taxon>Telluria group</taxon>
        <taxon>Duganella</taxon>
    </lineage>
</organism>
<dbReference type="Gene3D" id="2.60.40.2280">
    <property type="entry name" value="Heavy-metal resistance protein CzcE"/>
    <property type="match status" value="1"/>
</dbReference>
<keyword evidence="3" id="KW-1185">Reference proteome</keyword>
<dbReference type="Proteomes" id="UP000297729">
    <property type="component" value="Unassembled WGS sequence"/>
</dbReference>
<dbReference type="EMBL" id="SPVG01000154">
    <property type="protein sequence ID" value="TFW20224.1"/>
    <property type="molecule type" value="Genomic_DNA"/>
</dbReference>
<dbReference type="InterPro" id="IPR038674">
    <property type="entry name" value="CzcE_sf"/>
</dbReference>
<dbReference type="AlphaFoldDB" id="A0A4Y9SCL4"/>
<dbReference type="Pfam" id="PF16986">
    <property type="entry name" value="CzcE"/>
    <property type="match status" value="1"/>
</dbReference>
<evidence type="ECO:0000313" key="2">
    <source>
        <dbReference type="EMBL" id="TFW20224.1"/>
    </source>
</evidence>